<dbReference type="InterPro" id="IPR008927">
    <property type="entry name" value="6-PGluconate_DH-like_C_sf"/>
</dbReference>
<dbReference type="InterPro" id="IPR015815">
    <property type="entry name" value="HIBADH-related"/>
</dbReference>
<comment type="caution">
    <text evidence="5">The sequence shown here is derived from an EMBL/GenBank/DDBJ whole genome shotgun (WGS) entry which is preliminary data.</text>
</comment>
<dbReference type="PANTHER" id="PTHR43580:SF2">
    <property type="entry name" value="CYTOKINE-LIKE NUCLEAR FACTOR N-PAC"/>
    <property type="match status" value="1"/>
</dbReference>
<keyword evidence="6" id="KW-1185">Reference proteome</keyword>
<evidence type="ECO:0000313" key="6">
    <source>
        <dbReference type="Proteomes" id="UP001629462"/>
    </source>
</evidence>
<evidence type="ECO:0000256" key="1">
    <source>
        <dbReference type="ARBA" id="ARBA00023002"/>
    </source>
</evidence>
<organism evidence="5 6">
    <name type="scientific">Caballeronia jiangsuensis</name>
    <dbReference type="NCBI Taxonomy" id="1458357"/>
    <lineage>
        <taxon>Bacteria</taxon>
        <taxon>Pseudomonadati</taxon>
        <taxon>Pseudomonadota</taxon>
        <taxon>Betaproteobacteria</taxon>
        <taxon>Burkholderiales</taxon>
        <taxon>Burkholderiaceae</taxon>
        <taxon>Caballeronia</taxon>
    </lineage>
</organism>
<keyword evidence="1" id="KW-0560">Oxidoreductase</keyword>
<dbReference type="Gene3D" id="3.40.50.720">
    <property type="entry name" value="NAD(P)-binding Rossmann-like Domain"/>
    <property type="match status" value="1"/>
</dbReference>
<dbReference type="InterPro" id="IPR002204">
    <property type="entry name" value="3-OH-isobutyrate_DH-rel_CS"/>
</dbReference>
<dbReference type="PROSITE" id="PS00895">
    <property type="entry name" value="3_HYDROXYISOBUT_DH"/>
    <property type="match status" value="1"/>
</dbReference>
<proteinExistence type="predicted"/>
<accession>A0ABW9CZM7</accession>
<dbReference type="RefSeq" id="WP_408163920.1">
    <property type="nucleotide sequence ID" value="NZ_JAQQDB010000055.1"/>
</dbReference>
<dbReference type="SUPFAM" id="SSF48179">
    <property type="entry name" value="6-phosphogluconate dehydrogenase C-terminal domain-like"/>
    <property type="match status" value="1"/>
</dbReference>
<feature type="domain" description="3-hydroxyisobutyrate dehydrogenase-like NAD-binding" evidence="4">
    <location>
        <begin position="189"/>
        <end position="302"/>
    </location>
</feature>
<gene>
    <name evidence="5" type="ORF">PQR08_34915</name>
</gene>
<name>A0ABW9CZM7_9BURK</name>
<keyword evidence="2" id="KW-0520">NAD</keyword>
<dbReference type="InterPro" id="IPR036291">
    <property type="entry name" value="NAD(P)-bd_dom_sf"/>
</dbReference>
<dbReference type="Gene3D" id="1.10.1040.10">
    <property type="entry name" value="N-(1-d-carboxylethyl)-l-norvaline Dehydrogenase, domain 2"/>
    <property type="match status" value="1"/>
</dbReference>
<dbReference type="SUPFAM" id="SSF51735">
    <property type="entry name" value="NAD(P)-binding Rossmann-fold domains"/>
    <property type="match status" value="1"/>
</dbReference>
<dbReference type="PANTHER" id="PTHR43580">
    <property type="entry name" value="OXIDOREDUCTASE GLYR1-RELATED"/>
    <property type="match status" value="1"/>
</dbReference>
<dbReference type="InterPro" id="IPR029154">
    <property type="entry name" value="HIBADH-like_NADP-bd"/>
</dbReference>
<evidence type="ECO:0000256" key="2">
    <source>
        <dbReference type="ARBA" id="ARBA00023027"/>
    </source>
</evidence>
<feature type="domain" description="6-phosphogluconate dehydrogenase NADP-binding" evidence="3">
    <location>
        <begin position="26"/>
        <end position="180"/>
    </location>
</feature>
<evidence type="ECO:0000313" key="5">
    <source>
        <dbReference type="EMBL" id="MFM0522623.1"/>
    </source>
</evidence>
<dbReference type="InterPro" id="IPR051265">
    <property type="entry name" value="HIBADH-related_NP60_sf"/>
</dbReference>
<dbReference type="PIRSF" id="PIRSF000103">
    <property type="entry name" value="HIBADH"/>
    <property type="match status" value="1"/>
</dbReference>
<dbReference type="InterPro" id="IPR006115">
    <property type="entry name" value="6PGDH_NADP-bd"/>
</dbReference>
<dbReference type="EMBL" id="JAQQDB010000055">
    <property type="protein sequence ID" value="MFM0522623.1"/>
    <property type="molecule type" value="Genomic_DNA"/>
</dbReference>
<dbReference type="Pfam" id="PF14833">
    <property type="entry name" value="NAD_binding_11"/>
    <property type="match status" value="1"/>
</dbReference>
<dbReference type="InterPro" id="IPR013328">
    <property type="entry name" value="6PGD_dom2"/>
</dbReference>
<evidence type="ECO:0000259" key="4">
    <source>
        <dbReference type="Pfam" id="PF14833"/>
    </source>
</evidence>
<reference evidence="5 6" key="1">
    <citation type="journal article" date="2024" name="Chem. Sci.">
        <title>Discovery of megapolipeptins by genome mining of a Burkholderiales bacteria collection.</title>
        <authorList>
            <person name="Paulo B.S."/>
            <person name="Recchia M.J.J."/>
            <person name="Lee S."/>
            <person name="Fergusson C.H."/>
            <person name="Romanowski S.B."/>
            <person name="Hernandez A."/>
            <person name="Krull N."/>
            <person name="Liu D.Y."/>
            <person name="Cavanagh H."/>
            <person name="Bos A."/>
            <person name="Gray C.A."/>
            <person name="Murphy B.T."/>
            <person name="Linington R.G."/>
            <person name="Eustaquio A.S."/>
        </authorList>
    </citation>
    <scope>NUCLEOTIDE SEQUENCE [LARGE SCALE GENOMIC DNA]</scope>
    <source>
        <strain evidence="5 6">RL17-374-BIF-D</strain>
    </source>
</reference>
<sequence length="314" mass="32817">MLYWRSGRAPSRARRANKAKEDASMDIGFIGLGEMGGAMASNALKAGHTVRVWNRSRDKTRALADQGATVVDTPEQAFAGDAAFSMLADDHALRSVLVDGGLLKHAPKGLVHVNMATISAALAVELTELHAQHGVAYVAAPVLGRPDVAAAGKLNILAAGASDAIDRVQPVLDAIGQKTWRVGSEPQHANVLKLAANFMLASAIESFGEAAALVTGHGIEAQTLLDVITNSLFPGPVYQGYGKMIAERRYEPALFKARLGLKDVRLAIAAGDAVNVPLPVASVVRDNLVDALAHGDGEKDFAVLGQVAARRAGG</sequence>
<dbReference type="Pfam" id="PF03446">
    <property type="entry name" value="NAD_binding_2"/>
    <property type="match status" value="1"/>
</dbReference>
<dbReference type="Proteomes" id="UP001629462">
    <property type="component" value="Unassembled WGS sequence"/>
</dbReference>
<protein>
    <submittedName>
        <fullName evidence="5">NAD(P)-dependent oxidoreductase</fullName>
    </submittedName>
</protein>
<evidence type="ECO:0000259" key="3">
    <source>
        <dbReference type="Pfam" id="PF03446"/>
    </source>
</evidence>